<dbReference type="GO" id="GO:0005886">
    <property type="term" value="C:plasma membrane"/>
    <property type="evidence" value="ECO:0007669"/>
    <property type="project" value="TreeGrafter"/>
</dbReference>
<feature type="transmembrane region" description="Helical" evidence="8">
    <location>
        <begin position="43"/>
        <end position="63"/>
    </location>
</feature>
<keyword evidence="4 8" id="KW-0812">Transmembrane</keyword>
<dbReference type="CDD" id="cd11474">
    <property type="entry name" value="SLC5sbd_CHT"/>
    <property type="match status" value="1"/>
</dbReference>
<dbReference type="InterPro" id="IPR001734">
    <property type="entry name" value="Na/solute_symporter"/>
</dbReference>
<evidence type="ECO:0000256" key="7">
    <source>
        <dbReference type="RuleBase" id="RU362091"/>
    </source>
</evidence>
<feature type="transmembrane region" description="Helical" evidence="8">
    <location>
        <begin position="397"/>
        <end position="415"/>
    </location>
</feature>
<dbReference type="Proteomes" id="UP000198901">
    <property type="component" value="Unassembled WGS sequence"/>
</dbReference>
<keyword evidence="10" id="KW-1185">Reference proteome</keyword>
<proteinExistence type="inferred from homology"/>
<dbReference type="InterPro" id="IPR050277">
    <property type="entry name" value="Sodium:Solute_Symporter"/>
</dbReference>
<evidence type="ECO:0000256" key="1">
    <source>
        <dbReference type="ARBA" id="ARBA00004141"/>
    </source>
</evidence>
<reference evidence="9 10" key="1">
    <citation type="submission" date="2016-10" db="EMBL/GenBank/DDBJ databases">
        <authorList>
            <person name="de Groot N.N."/>
        </authorList>
    </citation>
    <scope>NUCLEOTIDE SEQUENCE [LARGE SCALE GENOMIC DNA]</scope>
    <source>
        <strain evidence="9 10">DSM 21668</strain>
    </source>
</reference>
<feature type="transmembrane region" description="Helical" evidence="8">
    <location>
        <begin position="6"/>
        <end position="31"/>
    </location>
</feature>
<dbReference type="GO" id="GO:0022857">
    <property type="term" value="F:transmembrane transporter activity"/>
    <property type="evidence" value="ECO:0007669"/>
    <property type="project" value="InterPro"/>
</dbReference>
<evidence type="ECO:0000256" key="5">
    <source>
        <dbReference type="ARBA" id="ARBA00022989"/>
    </source>
</evidence>
<gene>
    <name evidence="9" type="ORF">SAMN04488090_2347</name>
</gene>
<name>A0A1G9PXG4_9BACT</name>
<evidence type="ECO:0000313" key="10">
    <source>
        <dbReference type="Proteomes" id="UP000198901"/>
    </source>
</evidence>
<evidence type="ECO:0000256" key="4">
    <source>
        <dbReference type="ARBA" id="ARBA00022692"/>
    </source>
</evidence>
<evidence type="ECO:0000256" key="3">
    <source>
        <dbReference type="ARBA" id="ARBA00022448"/>
    </source>
</evidence>
<feature type="transmembrane region" description="Helical" evidence="8">
    <location>
        <begin position="277"/>
        <end position="296"/>
    </location>
</feature>
<protein>
    <submittedName>
        <fullName evidence="9">Transporter, SSS family</fullName>
    </submittedName>
</protein>
<dbReference type="PROSITE" id="PS50283">
    <property type="entry name" value="NA_SOLUT_SYMP_3"/>
    <property type="match status" value="1"/>
</dbReference>
<feature type="transmembrane region" description="Helical" evidence="8">
    <location>
        <begin position="365"/>
        <end position="385"/>
    </location>
</feature>
<evidence type="ECO:0000256" key="8">
    <source>
        <dbReference type="SAM" id="Phobius"/>
    </source>
</evidence>
<accession>A0A1G9PXG4</accession>
<comment type="subcellular location">
    <subcellularLocation>
        <location evidence="1">Membrane</location>
        <topology evidence="1">Multi-pass membrane protein</topology>
    </subcellularLocation>
</comment>
<dbReference type="STRING" id="563176.SAMN04488090_2347"/>
<dbReference type="InterPro" id="IPR038377">
    <property type="entry name" value="Na/Glc_symporter_sf"/>
</dbReference>
<feature type="transmembrane region" description="Helical" evidence="8">
    <location>
        <begin position="422"/>
        <end position="439"/>
    </location>
</feature>
<feature type="transmembrane region" description="Helical" evidence="8">
    <location>
        <begin position="187"/>
        <end position="205"/>
    </location>
</feature>
<dbReference type="Pfam" id="PF00474">
    <property type="entry name" value="SSF"/>
    <property type="match status" value="1"/>
</dbReference>
<feature type="transmembrane region" description="Helical" evidence="8">
    <location>
        <begin position="87"/>
        <end position="105"/>
    </location>
</feature>
<feature type="transmembrane region" description="Helical" evidence="8">
    <location>
        <begin position="320"/>
        <end position="353"/>
    </location>
</feature>
<evidence type="ECO:0000256" key="6">
    <source>
        <dbReference type="ARBA" id="ARBA00023136"/>
    </source>
</evidence>
<feature type="transmembrane region" description="Helical" evidence="8">
    <location>
        <begin position="155"/>
        <end position="175"/>
    </location>
</feature>
<organism evidence="9 10">
    <name type="scientific">Siphonobacter aquaeclarae</name>
    <dbReference type="NCBI Taxonomy" id="563176"/>
    <lineage>
        <taxon>Bacteria</taxon>
        <taxon>Pseudomonadati</taxon>
        <taxon>Bacteroidota</taxon>
        <taxon>Cytophagia</taxon>
        <taxon>Cytophagales</taxon>
        <taxon>Cytophagaceae</taxon>
        <taxon>Siphonobacter</taxon>
    </lineage>
</organism>
<dbReference type="AlphaFoldDB" id="A0A1G9PXG4"/>
<dbReference type="EMBL" id="FNGS01000004">
    <property type="protein sequence ID" value="SDM02907.1"/>
    <property type="molecule type" value="Genomic_DNA"/>
</dbReference>
<dbReference type="PANTHER" id="PTHR48086">
    <property type="entry name" value="SODIUM/PROLINE SYMPORTER-RELATED"/>
    <property type="match status" value="1"/>
</dbReference>
<feature type="transmembrane region" description="Helical" evidence="8">
    <location>
        <begin position="238"/>
        <end position="256"/>
    </location>
</feature>
<keyword evidence="6 8" id="KW-0472">Membrane</keyword>
<comment type="similarity">
    <text evidence="2 7">Belongs to the sodium:solute symporter (SSF) (TC 2.A.21) family.</text>
</comment>
<keyword evidence="3" id="KW-0813">Transport</keyword>
<evidence type="ECO:0000313" key="9">
    <source>
        <dbReference type="EMBL" id="SDM02907.1"/>
    </source>
</evidence>
<evidence type="ECO:0000256" key="2">
    <source>
        <dbReference type="ARBA" id="ARBA00006434"/>
    </source>
</evidence>
<feature type="transmembrane region" description="Helical" evidence="8">
    <location>
        <begin position="445"/>
        <end position="463"/>
    </location>
</feature>
<keyword evidence="5 8" id="KW-1133">Transmembrane helix</keyword>
<dbReference type="Gene3D" id="1.20.1730.10">
    <property type="entry name" value="Sodium/glucose cotransporter"/>
    <property type="match status" value="1"/>
</dbReference>
<sequence length="474" mass="51086">MCKISLLFRTGMLVTAIVAYLILNLAVGLWASRRVKNTEDFVLAGRNLPFALASMVTFATWFGSETMMGAPGRFVKEGFLGVIEDPFGAGLCLILVGLVYARIFYRWNIITFCDFFGLRFGKSAEYLSAILIVPSYFGWIAAQLVAMSIVGQTVFGLPMATGIWVGAGLVMVYTLTGGMWSISVTDFLHNIILIAGLVILAAILWQETGGLAQLTEKQPIGFFRLVPGEFSLSSSLDYFAAWITIGLGSIPQQDVFQRVMAAKDARTAVRSSVAAGGLYWTIALFPLFIALAAVQLHPDLLRSDPQLIIPNMVLQHTPLAIQILFFGALISALLSTTSGAILAPAAVIGENLVRPFFKDMEDRKLLLAIRLAVVFVTASSVWMALGKQDVFELVGDSSALSLVSLFVPMTAGLFWKRATLPGCLLSMVLGCVGLWADGLLPVNPILTGLLFSTVGMAGGSLLLPRPALLTRRSS</sequence>
<dbReference type="PANTHER" id="PTHR48086:SF7">
    <property type="entry name" value="SODIUM-SOLUTE SYMPORTER-RELATED"/>
    <property type="match status" value="1"/>
</dbReference>
<feature type="transmembrane region" description="Helical" evidence="8">
    <location>
        <begin position="126"/>
        <end position="149"/>
    </location>
</feature>